<keyword evidence="3" id="KW-1185">Reference proteome</keyword>
<name>A0A8T2TUH3_CERRI</name>
<dbReference type="AlphaFoldDB" id="A0A8T2TUH3"/>
<dbReference type="OrthoDB" id="10264306at2759"/>
<organism evidence="2 3">
    <name type="scientific">Ceratopteris richardii</name>
    <name type="common">Triangle waterfern</name>
    <dbReference type="NCBI Taxonomy" id="49495"/>
    <lineage>
        <taxon>Eukaryota</taxon>
        <taxon>Viridiplantae</taxon>
        <taxon>Streptophyta</taxon>
        <taxon>Embryophyta</taxon>
        <taxon>Tracheophyta</taxon>
        <taxon>Polypodiopsida</taxon>
        <taxon>Polypodiidae</taxon>
        <taxon>Polypodiales</taxon>
        <taxon>Pteridineae</taxon>
        <taxon>Pteridaceae</taxon>
        <taxon>Parkerioideae</taxon>
        <taxon>Ceratopteris</taxon>
    </lineage>
</organism>
<feature type="compositionally biased region" description="Basic and acidic residues" evidence="1">
    <location>
        <begin position="49"/>
        <end position="62"/>
    </location>
</feature>
<feature type="compositionally biased region" description="Basic and acidic residues" evidence="1">
    <location>
        <begin position="75"/>
        <end position="90"/>
    </location>
</feature>
<evidence type="ECO:0000313" key="3">
    <source>
        <dbReference type="Proteomes" id="UP000825935"/>
    </source>
</evidence>
<sequence length="850" mass="95229">MLRTMYFLHCMETFKLRIKNLLTQTQENGEQEQEQKQNPSEPCRNRRNASADKKSTDGEGKRFTNVITSAPISKYAERRDAQSSRPREHTVGSVSHRAKPEKVHPASAHKPVTRKNFTAVKDAARHETFTNNESLPSLEKAYREFEKLYPEYLSTCVIDDIRKREYSFLDDNGQVCLDYTGYGLFSKSQETVDNMSSSFGLSYISVNLHTHALYGNTEEGTVEHDIRRMVFNFFNIEESEYAMVFTASRGTAYKLLGESYPFHVNRKLLSVYDYESDAMNYLEEAAEKNGAEVINACFRWPSQRLWSTDLRKKLTEKKSSKKETSKGLFVFPIQSQVTGAKYSYQWMLQAQQNGWDILLDASTLGPNSMGSFGLSVFGPDFIVSSFFKLYGSDPTGFGCLFIKRSVMTRLHSSSVARGVGLVRLVPTSALAQTGGDILGVGIVEAGSTRFTDKKCFDSSHTLAGILGRGFMFKRHSSSSETLLFVSVKEGRESPSSVSSTSSLDVKVPGIGSSVCSMDNQPFQKMSDYVDIDPPCTTRQQLHCDGNRRFNKHDEEEVSSQEHSSSVCFDPSTRSEWNLSMISHLRHVKGQAHSSSFSVGTVSQQDYLSGECSEEVSSASLRDGNESELVSFPSVTRMDGKKNDASRSFPVTRKEANLECTGLVHAHKLGLSGTNLRLRCLINWLVGSMLRLHHPGSSNSQPLVHIYGPRVDYDRGASVAFNLTDWKGNILQPLLVQRLADRSNISVGVKTLKHIHVTKSSAIWPAYIKHLNSSNINRECAGSESRLGGKSSCFDVLTATICFLSNFEDVYRFWLFLANFLDADFISKEVWRYKSLNQEAIVLGAAEYMNP</sequence>
<dbReference type="PANTHER" id="PTHR14237">
    <property type="entry name" value="MOLYBDOPTERIN COFACTOR SULFURASE MOSC"/>
    <property type="match status" value="1"/>
</dbReference>
<dbReference type="PANTHER" id="PTHR14237:SF76">
    <property type="entry name" value="OS03G0765800 PROTEIN"/>
    <property type="match status" value="1"/>
</dbReference>
<reference evidence="2" key="1">
    <citation type="submission" date="2021-08" db="EMBL/GenBank/DDBJ databases">
        <title>WGS assembly of Ceratopteris richardii.</title>
        <authorList>
            <person name="Marchant D.B."/>
            <person name="Chen G."/>
            <person name="Jenkins J."/>
            <person name="Shu S."/>
            <person name="Leebens-Mack J."/>
            <person name="Grimwood J."/>
            <person name="Schmutz J."/>
            <person name="Soltis P."/>
            <person name="Soltis D."/>
            <person name="Chen Z.-H."/>
        </authorList>
    </citation>
    <scope>NUCLEOTIDE SEQUENCE</scope>
    <source>
        <strain evidence="2">Whitten #5841</strain>
        <tissue evidence="2">Leaf</tissue>
    </source>
</reference>
<dbReference type="EMBL" id="CM035416">
    <property type="protein sequence ID" value="KAH7425343.1"/>
    <property type="molecule type" value="Genomic_DNA"/>
</dbReference>
<evidence type="ECO:0000313" key="2">
    <source>
        <dbReference type="EMBL" id="KAH7425343.1"/>
    </source>
</evidence>
<accession>A0A8T2TUH3</accession>
<evidence type="ECO:0008006" key="4">
    <source>
        <dbReference type="Google" id="ProtNLM"/>
    </source>
</evidence>
<evidence type="ECO:0000256" key="1">
    <source>
        <dbReference type="SAM" id="MobiDB-lite"/>
    </source>
</evidence>
<dbReference type="Proteomes" id="UP000825935">
    <property type="component" value="Chromosome 11"/>
</dbReference>
<dbReference type="InterPro" id="IPR015424">
    <property type="entry name" value="PyrdxlP-dep_Trfase"/>
</dbReference>
<proteinExistence type="predicted"/>
<comment type="caution">
    <text evidence="2">The sequence shown here is derived from an EMBL/GenBank/DDBJ whole genome shotgun (WGS) entry which is preliminary data.</text>
</comment>
<gene>
    <name evidence="2" type="ORF">KP509_11G050200</name>
</gene>
<dbReference type="Gene3D" id="3.40.640.10">
    <property type="entry name" value="Type I PLP-dependent aspartate aminotransferase-like (Major domain)"/>
    <property type="match status" value="1"/>
</dbReference>
<dbReference type="SUPFAM" id="SSF53383">
    <property type="entry name" value="PLP-dependent transferases"/>
    <property type="match status" value="1"/>
</dbReference>
<feature type="region of interest" description="Disordered" evidence="1">
    <location>
        <begin position="27"/>
        <end position="109"/>
    </location>
</feature>
<dbReference type="InterPro" id="IPR015421">
    <property type="entry name" value="PyrdxlP-dep_Trfase_major"/>
</dbReference>
<dbReference type="OMA" id="PISTHIC"/>
<protein>
    <recommendedName>
        <fullName evidence="4">Molybdenum cofactor sulfurase</fullName>
    </recommendedName>
</protein>